<keyword evidence="6" id="KW-0862">Zinc</keyword>
<comment type="similarity">
    <text evidence="3">Belongs to the alpha-carbonic anhydrase family.</text>
</comment>
<protein>
    <recommendedName>
        <fullName evidence="4">carbonic anhydrase</fullName>
        <ecNumber evidence="4">4.2.1.1</ecNumber>
    </recommendedName>
</protein>
<keyword evidence="7 10" id="KW-0456">Lyase</keyword>
<evidence type="ECO:0000313" key="10">
    <source>
        <dbReference type="EMBL" id="VAX16930.1"/>
    </source>
</evidence>
<dbReference type="InterPro" id="IPR023561">
    <property type="entry name" value="Carbonic_anhydrase_a-class"/>
</dbReference>
<dbReference type="SUPFAM" id="SSF51069">
    <property type="entry name" value="Carbonic anhydrase"/>
    <property type="match status" value="1"/>
</dbReference>
<evidence type="ECO:0000256" key="5">
    <source>
        <dbReference type="ARBA" id="ARBA00022723"/>
    </source>
</evidence>
<dbReference type="InterPro" id="IPR018338">
    <property type="entry name" value="Carbonic_anhydrase_a-class_CS"/>
</dbReference>
<dbReference type="GO" id="GO:0008270">
    <property type="term" value="F:zinc ion binding"/>
    <property type="evidence" value="ECO:0007669"/>
    <property type="project" value="InterPro"/>
</dbReference>
<dbReference type="Pfam" id="PF00194">
    <property type="entry name" value="Carb_anhydrase"/>
    <property type="match status" value="1"/>
</dbReference>
<feature type="domain" description="Alpha-carbonic anhydrase" evidence="9">
    <location>
        <begin position="29"/>
        <end position="250"/>
    </location>
</feature>
<proteinExistence type="inferred from homology"/>
<dbReference type="AlphaFoldDB" id="A0A3B1C228"/>
<comment type="cofactor">
    <cofactor evidence="1">
        <name>Zn(2+)</name>
        <dbReference type="ChEBI" id="CHEBI:29105"/>
    </cofactor>
</comment>
<reference evidence="10" key="1">
    <citation type="submission" date="2018-06" db="EMBL/GenBank/DDBJ databases">
        <authorList>
            <person name="Zhirakovskaya E."/>
        </authorList>
    </citation>
    <scope>NUCLEOTIDE SEQUENCE</scope>
</reference>
<dbReference type="PANTHER" id="PTHR18952:SF265">
    <property type="entry name" value="CARBONIC ANHYDRASE"/>
    <property type="match status" value="1"/>
</dbReference>
<dbReference type="EMBL" id="UOGA01000081">
    <property type="protein sequence ID" value="VAX16930.1"/>
    <property type="molecule type" value="Genomic_DNA"/>
</dbReference>
<dbReference type="GO" id="GO:0004089">
    <property type="term" value="F:carbonate dehydratase activity"/>
    <property type="evidence" value="ECO:0007669"/>
    <property type="project" value="UniProtKB-EC"/>
</dbReference>
<evidence type="ECO:0000256" key="8">
    <source>
        <dbReference type="ARBA" id="ARBA00048348"/>
    </source>
</evidence>
<dbReference type="Gene3D" id="3.10.200.10">
    <property type="entry name" value="Alpha carbonic anhydrase"/>
    <property type="match status" value="1"/>
</dbReference>
<keyword evidence="5" id="KW-0479">Metal-binding</keyword>
<evidence type="ECO:0000256" key="1">
    <source>
        <dbReference type="ARBA" id="ARBA00001947"/>
    </source>
</evidence>
<evidence type="ECO:0000256" key="3">
    <source>
        <dbReference type="ARBA" id="ARBA00010718"/>
    </source>
</evidence>
<dbReference type="PROSITE" id="PS00162">
    <property type="entry name" value="ALPHA_CA_1"/>
    <property type="match status" value="1"/>
</dbReference>
<evidence type="ECO:0000256" key="6">
    <source>
        <dbReference type="ARBA" id="ARBA00022833"/>
    </source>
</evidence>
<dbReference type="SMART" id="SM01057">
    <property type="entry name" value="Carb_anhydrase"/>
    <property type="match status" value="1"/>
</dbReference>
<evidence type="ECO:0000259" key="9">
    <source>
        <dbReference type="PROSITE" id="PS51144"/>
    </source>
</evidence>
<dbReference type="PANTHER" id="PTHR18952">
    <property type="entry name" value="CARBONIC ANHYDRASE"/>
    <property type="match status" value="1"/>
</dbReference>
<dbReference type="PROSITE" id="PS51144">
    <property type="entry name" value="ALPHA_CA_2"/>
    <property type="match status" value="1"/>
</dbReference>
<dbReference type="InterPro" id="IPR036398">
    <property type="entry name" value="CA_dom_sf"/>
</dbReference>
<comment type="catalytic activity">
    <reaction evidence="8">
        <text>hydrogencarbonate + H(+) = CO2 + H2O</text>
        <dbReference type="Rhea" id="RHEA:10748"/>
        <dbReference type="ChEBI" id="CHEBI:15377"/>
        <dbReference type="ChEBI" id="CHEBI:15378"/>
        <dbReference type="ChEBI" id="CHEBI:16526"/>
        <dbReference type="ChEBI" id="CHEBI:17544"/>
        <dbReference type="EC" id="4.2.1.1"/>
    </reaction>
</comment>
<dbReference type="InterPro" id="IPR041891">
    <property type="entry name" value="Alpha_CA_prokaryot-like"/>
</dbReference>
<evidence type="ECO:0000256" key="7">
    <source>
        <dbReference type="ARBA" id="ARBA00023239"/>
    </source>
</evidence>
<dbReference type="CDD" id="cd03124">
    <property type="entry name" value="alpha_CA_prokaryotic_like"/>
    <property type="match status" value="1"/>
</dbReference>
<evidence type="ECO:0000256" key="4">
    <source>
        <dbReference type="ARBA" id="ARBA00012925"/>
    </source>
</evidence>
<accession>A0A3B1C228</accession>
<evidence type="ECO:0000256" key="2">
    <source>
        <dbReference type="ARBA" id="ARBA00002904"/>
    </source>
</evidence>
<gene>
    <name evidence="10" type="ORF">MNBD_NITROSPINAE04-111</name>
</gene>
<organism evidence="10">
    <name type="scientific">hydrothermal vent metagenome</name>
    <dbReference type="NCBI Taxonomy" id="652676"/>
    <lineage>
        <taxon>unclassified sequences</taxon>
        <taxon>metagenomes</taxon>
        <taxon>ecological metagenomes</taxon>
    </lineage>
</organism>
<comment type="function">
    <text evidence="2">Reversible hydration of carbon dioxide.</text>
</comment>
<sequence>MKRLIVTVAVIVGISFLVPQFAEASGKGAHWGYSGKNGPNNWGNLSPEYSDCRKGTQQSPIDISTTVSNDMHPIKTSYKSTPLKVLNNGHAIQVNYSPGSYMTVGTHKYNLLQFHFHSPSENKVKGKAFDMEMHLVHKADNGEIAVLAVFLKKGEENATLQKVWDNMPSKAGQTKSSGGSINVTDLLPSTETYWHFTGSFTTPPCTENVVWSVLQTPITVSQNQVKKFLSVIGEDARPVQPVNTRTIYGN</sequence>
<dbReference type="InterPro" id="IPR001148">
    <property type="entry name" value="CA_dom"/>
</dbReference>
<name>A0A3B1C228_9ZZZZ</name>
<dbReference type="EC" id="4.2.1.1" evidence="4"/>